<evidence type="ECO:0000259" key="5">
    <source>
        <dbReference type="Pfam" id="PF20703"/>
    </source>
</evidence>
<dbReference type="PROSITE" id="PS50294">
    <property type="entry name" value="WD_REPEATS_REGION"/>
    <property type="match status" value="3"/>
</dbReference>
<organism evidence="6 7">
    <name type="scientific">Candidatus Accumulibacter meliphilus</name>
    <dbReference type="NCBI Taxonomy" id="2211374"/>
    <lineage>
        <taxon>Bacteria</taxon>
        <taxon>Pseudomonadati</taxon>
        <taxon>Pseudomonadota</taxon>
        <taxon>Betaproteobacteria</taxon>
        <taxon>Candidatus Accumulibacter</taxon>
    </lineage>
</organism>
<dbReference type="InterPro" id="IPR001680">
    <property type="entry name" value="WD40_rpt"/>
</dbReference>
<dbReference type="PANTHER" id="PTHR44129">
    <property type="entry name" value="WD REPEAT-CONTAINING PROTEIN POP1"/>
    <property type="match status" value="1"/>
</dbReference>
<keyword evidence="4" id="KW-0812">Transmembrane</keyword>
<gene>
    <name evidence="6" type="ORF">DVS81_12875</name>
</gene>
<dbReference type="Proteomes" id="UP000253831">
    <property type="component" value="Unassembled WGS sequence"/>
</dbReference>
<evidence type="ECO:0000256" key="2">
    <source>
        <dbReference type="ARBA" id="ARBA00022737"/>
    </source>
</evidence>
<evidence type="ECO:0000256" key="1">
    <source>
        <dbReference type="ARBA" id="ARBA00022574"/>
    </source>
</evidence>
<dbReference type="SMART" id="SM00320">
    <property type="entry name" value="WD40"/>
    <property type="match status" value="6"/>
</dbReference>
<protein>
    <recommendedName>
        <fullName evidence="5">Novel STAND NTPase 1 domain-containing protein</fullName>
    </recommendedName>
</protein>
<dbReference type="InterPro" id="IPR015943">
    <property type="entry name" value="WD40/YVTN_repeat-like_dom_sf"/>
</dbReference>
<evidence type="ECO:0000313" key="7">
    <source>
        <dbReference type="Proteomes" id="UP000253831"/>
    </source>
</evidence>
<dbReference type="InterPro" id="IPR036322">
    <property type="entry name" value="WD40_repeat_dom_sf"/>
</dbReference>
<dbReference type="PROSITE" id="PS50082">
    <property type="entry name" value="WD_REPEATS_2"/>
    <property type="match status" value="3"/>
</dbReference>
<keyword evidence="1 3" id="KW-0853">WD repeat</keyword>
<dbReference type="SUPFAM" id="SSF52540">
    <property type="entry name" value="P-loop containing nucleoside triphosphate hydrolases"/>
    <property type="match status" value="1"/>
</dbReference>
<feature type="transmembrane region" description="Helical" evidence="4">
    <location>
        <begin position="479"/>
        <end position="498"/>
    </location>
</feature>
<evidence type="ECO:0000313" key="6">
    <source>
        <dbReference type="EMBL" id="RDE50151.1"/>
    </source>
</evidence>
<feature type="repeat" description="WD" evidence="3">
    <location>
        <begin position="1238"/>
        <end position="1269"/>
    </location>
</feature>
<dbReference type="EMBL" id="QPGA01000025">
    <property type="protein sequence ID" value="RDE50151.1"/>
    <property type="molecule type" value="Genomic_DNA"/>
</dbReference>
<sequence length="1386" mass="151569">MAGARIMTGMHNPYVGPRAFRPDETLYGRDNESRALLDLLIAERIVLLYSPSGAGKTSLIQAKVIVEMRAEDYQVLPVVRPGADVDTRQPQDMGNPFVARVVAACEDGKPDGEAPLSKVAGITLASYLSQRSWIRGDPRLKLLILDQFEEVLTSDQNDKDRAEFFQQLGEALRNPQIWALFSMREEYSAALDRYRHLLPTRLASHFRLELLDLEAAEKAIRRPAENADVAFDDEAVAQLVRELATVRECTGDGAIIERGLAIVEPLYLQIVCHQLWEKKISPGTRRIVAEHLGLDAASRKNGGGIVEQALEEYYATAVREVSIEGGVAERQIREWFGRELVTSRGLRKQVSRGQQETAGLANSLVEALARRLLLRNDSRSGTLWYEIAHDRLVEMIVGGNAKWFDQHLTKLQLRAVRWDLLRRNGATDLAERELLVGSDLRKGETWHRQHPDEHASAVDEEFLGASRKAWKVGSWKRRAWICVVGLAILLLGVVAVWFPREIKLNKELTEQIARTRANSLLSASAGERWRGHDHELASLLAIQAYRLTAGEQHEQEGGLDNRVEESLRGALREQPFAFGATAIAPRTANSAGADEVRLWLSSQPGLIAVEEGPRSLVVRNLVGGPRDLTTIALADDLVGAAFDRSDRRLVVLTKSGLELHSLPARSGTAEGAGPLLLPIDATPRGPFCLSPNGAVAAVVVGSGDIVEVWRLVPAPVRVASLSPSTFPDRTVLTALACDATGELLAWGSQSGDVGLAAPADGRSLWISHNLFVDWPESLQTILEKRQKNMDRAVSALHYLPETQRLVAIYRQGPPRLYDLHSGGSPLGAHYLLPNLRSATALELAQDRGRATRNIVSLPGYLSSDASADERRIVVGGARGEIGLWDITSLNAKLDQGAGPVSAPEGTAAAYAAYEEIAGFDGNVGAIRWALPSRRSTEAVDSPVGVEQRGLIAANDRGDLRWWSLAGLQTVGYRSYPTWSKEPAVVYALAFMARANDDPGALRLAFGGTENAGVLRIDPQDLSVTKDPSLQIPPKVRSLATNARGERLIIATGEVESGAWARPPCPQWPQCPKSYYSWLLDLTKGAQEKGAQKKAVPLPGDHHDDGQWAAVINAQGNLLLTAGYDGVAIIWRQSKRIEMEWEAETLPDSFPKDQRSAIYSAALGAGDRDLVLGTLDGKVRLWREKSARFVQQELLLDAKVPIRSLAYSPDGKRLVAGDENGLLRVWSIRDGHYKQEKAVSAHKGTIYTASFSGDGRLLTGGGDGRVYVWSEVDGRFDRKLRLGLEGPRAEVVSVVFEPTANLVAASDADGYVHLWTLGMPGLVEKACAALGRNLSGKEWERYLGRTDYECTCPRLSPAPELKPEALAKARGCDTISKRGRQAVPEGG</sequence>
<feature type="repeat" description="WD" evidence="3">
    <location>
        <begin position="1283"/>
        <end position="1316"/>
    </location>
</feature>
<evidence type="ECO:0000256" key="4">
    <source>
        <dbReference type="SAM" id="Phobius"/>
    </source>
</evidence>
<keyword evidence="4" id="KW-0472">Membrane</keyword>
<dbReference type="SUPFAM" id="SSF50978">
    <property type="entry name" value="WD40 repeat-like"/>
    <property type="match status" value="2"/>
</dbReference>
<dbReference type="Pfam" id="PF20703">
    <property type="entry name" value="nSTAND1"/>
    <property type="match status" value="1"/>
</dbReference>
<feature type="repeat" description="WD" evidence="3">
    <location>
        <begin position="1194"/>
        <end position="1235"/>
    </location>
</feature>
<keyword evidence="2" id="KW-0677">Repeat</keyword>
<name>A0A369XJ49_9PROT</name>
<dbReference type="InterPro" id="IPR027417">
    <property type="entry name" value="P-loop_NTPase"/>
</dbReference>
<dbReference type="Gene3D" id="2.130.10.10">
    <property type="entry name" value="YVTN repeat-like/Quinoprotein amine dehydrogenase"/>
    <property type="match status" value="3"/>
</dbReference>
<dbReference type="InterPro" id="IPR050349">
    <property type="entry name" value="WD_LIS1/nudF_dynein_reg"/>
</dbReference>
<evidence type="ECO:0000256" key="3">
    <source>
        <dbReference type="PROSITE-ProRule" id="PRU00221"/>
    </source>
</evidence>
<feature type="domain" description="Novel STAND NTPase 1" evidence="5">
    <location>
        <begin position="13"/>
        <end position="394"/>
    </location>
</feature>
<dbReference type="InterPro" id="IPR049052">
    <property type="entry name" value="nSTAND1"/>
</dbReference>
<comment type="caution">
    <text evidence="6">The sequence shown here is derived from an EMBL/GenBank/DDBJ whole genome shotgun (WGS) entry which is preliminary data.</text>
</comment>
<proteinExistence type="predicted"/>
<reference evidence="6 7" key="1">
    <citation type="submission" date="2018-05" db="EMBL/GenBank/DDBJ databases">
        <title>Integrated omic analyses show evidence that a Ca. Accumulibacter phosphatis strain performs denitrification under micro-aerobic conditions.</title>
        <authorList>
            <person name="Camejo P.Y."/>
            <person name="Katherine M.D."/>
            <person name="Daniel N.R."/>
        </authorList>
    </citation>
    <scope>NUCLEOTIDE SEQUENCE [LARGE SCALE GENOMIC DNA]</scope>
    <source>
        <strain evidence="6">UW-LDO-IC</strain>
    </source>
</reference>
<dbReference type="Pfam" id="PF00400">
    <property type="entry name" value="WD40"/>
    <property type="match status" value="3"/>
</dbReference>
<accession>A0A369XJ49</accession>
<keyword evidence="4" id="KW-1133">Transmembrane helix</keyword>